<proteinExistence type="predicted"/>
<feature type="compositionally biased region" description="Low complexity" evidence="1">
    <location>
        <begin position="20"/>
        <end position="32"/>
    </location>
</feature>
<protein>
    <recommendedName>
        <fullName evidence="2">Ribosomal RNA methyltransferase FtsJ domain-containing protein</fullName>
    </recommendedName>
</protein>
<dbReference type="SUPFAM" id="SSF53335">
    <property type="entry name" value="S-adenosyl-L-methionine-dependent methyltransferases"/>
    <property type="match status" value="1"/>
</dbReference>
<feature type="region of interest" description="Disordered" evidence="1">
    <location>
        <begin position="1"/>
        <end position="37"/>
    </location>
</feature>
<dbReference type="EMBL" id="JARKIF010000008">
    <property type="protein sequence ID" value="KAJ7633118.1"/>
    <property type="molecule type" value="Genomic_DNA"/>
</dbReference>
<dbReference type="Pfam" id="PF01728">
    <property type="entry name" value="FtsJ"/>
    <property type="match status" value="1"/>
</dbReference>
<evidence type="ECO:0000256" key="1">
    <source>
        <dbReference type="SAM" id="MobiDB-lite"/>
    </source>
</evidence>
<dbReference type="InterPro" id="IPR029063">
    <property type="entry name" value="SAM-dependent_MTases_sf"/>
</dbReference>
<feature type="domain" description="Ribosomal RNA methyltransferase FtsJ" evidence="2">
    <location>
        <begin position="150"/>
        <end position="302"/>
    </location>
</feature>
<comment type="caution">
    <text evidence="3">The sequence shown here is derived from an EMBL/GenBank/DDBJ whole genome shotgun (WGS) entry which is preliminary data.</text>
</comment>
<name>A0AAD7BXF1_9AGAR</name>
<dbReference type="InterPro" id="IPR002877">
    <property type="entry name" value="RNA_MeTrfase_FtsJ_dom"/>
</dbReference>
<keyword evidence="4" id="KW-1185">Reference proteome</keyword>
<evidence type="ECO:0000259" key="2">
    <source>
        <dbReference type="Pfam" id="PF01728"/>
    </source>
</evidence>
<organism evidence="3 4">
    <name type="scientific">Roridomyces roridus</name>
    <dbReference type="NCBI Taxonomy" id="1738132"/>
    <lineage>
        <taxon>Eukaryota</taxon>
        <taxon>Fungi</taxon>
        <taxon>Dikarya</taxon>
        <taxon>Basidiomycota</taxon>
        <taxon>Agaricomycotina</taxon>
        <taxon>Agaricomycetes</taxon>
        <taxon>Agaricomycetidae</taxon>
        <taxon>Agaricales</taxon>
        <taxon>Marasmiineae</taxon>
        <taxon>Mycenaceae</taxon>
        <taxon>Roridomyces</taxon>
    </lineage>
</organism>
<sequence length="407" mass="44412">MATPPSSPVSTYSDADDGLVSSVDTPVSPTTTIEGEGELSGQWSVDNSFNSTMSCDPPSSRCRARRELTEELIARGAHELRVLVRLRDESEVKGAAAVLLPSTPEHSYVTEHQSKVAQNASARRNRYWFAKMKSVFKELDLRTGCIPRRGPLRFLDLGCSPGGFTSYILSKNSSAQGLDRHRGRFKIFYADLGYYRLGPLPASVSGEKNTLPAVVQLPSDLTARKFDVVLLDGQQLRSNISTTTTTASGSNRLLISQLIIALQSLKKGGTLVIKLNDLELLSTAKLLYMLDRLSSNLQTFKSVEMHAARGGAWGWEWSAEGRVGRAVDGLKGLWVDTEEIMEQGNLDRLVELGRGVWEVQAGALVRLREVPARAPSRVGMLSMEMGTFGFGVPLDDPFVVPKAIAVA</sequence>
<accession>A0AAD7BXF1</accession>
<evidence type="ECO:0000313" key="4">
    <source>
        <dbReference type="Proteomes" id="UP001221142"/>
    </source>
</evidence>
<dbReference type="AlphaFoldDB" id="A0AAD7BXF1"/>
<reference evidence="3" key="1">
    <citation type="submission" date="2023-03" db="EMBL/GenBank/DDBJ databases">
        <title>Massive genome expansion in bonnet fungi (Mycena s.s.) driven by repeated elements and novel gene families across ecological guilds.</title>
        <authorList>
            <consortium name="Lawrence Berkeley National Laboratory"/>
            <person name="Harder C.B."/>
            <person name="Miyauchi S."/>
            <person name="Viragh M."/>
            <person name="Kuo A."/>
            <person name="Thoen E."/>
            <person name="Andreopoulos B."/>
            <person name="Lu D."/>
            <person name="Skrede I."/>
            <person name="Drula E."/>
            <person name="Henrissat B."/>
            <person name="Morin E."/>
            <person name="Kohler A."/>
            <person name="Barry K."/>
            <person name="LaButti K."/>
            <person name="Morin E."/>
            <person name="Salamov A."/>
            <person name="Lipzen A."/>
            <person name="Mereny Z."/>
            <person name="Hegedus B."/>
            <person name="Baldrian P."/>
            <person name="Stursova M."/>
            <person name="Weitz H."/>
            <person name="Taylor A."/>
            <person name="Grigoriev I.V."/>
            <person name="Nagy L.G."/>
            <person name="Martin F."/>
            <person name="Kauserud H."/>
        </authorList>
    </citation>
    <scope>NUCLEOTIDE SEQUENCE</scope>
    <source>
        <strain evidence="3">9284</strain>
    </source>
</reference>
<dbReference type="Proteomes" id="UP001221142">
    <property type="component" value="Unassembled WGS sequence"/>
</dbReference>
<dbReference type="GO" id="GO:0008168">
    <property type="term" value="F:methyltransferase activity"/>
    <property type="evidence" value="ECO:0007669"/>
    <property type="project" value="InterPro"/>
</dbReference>
<gene>
    <name evidence="3" type="ORF">FB45DRAFT_1058098</name>
</gene>
<dbReference type="GO" id="GO:0032259">
    <property type="term" value="P:methylation"/>
    <property type="evidence" value="ECO:0007669"/>
    <property type="project" value="InterPro"/>
</dbReference>
<evidence type="ECO:0000313" key="3">
    <source>
        <dbReference type="EMBL" id="KAJ7633118.1"/>
    </source>
</evidence>
<dbReference type="Gene3D" id="3.40.50.150">
    <property type="entry name" value="Vaccinia Virus protein VP39"/>
    <property type="match status" value="1"/>
</dbReference>